<feature type="compositionally biased region" description="Polar residues" evidence="1">
    <location>
        <begin position="163"/>
        <end position="176"/>
    </location>
</feature>
<evidence type="ECO:0000256" key="1">
    <source>
        <dbReference type="SAM" id="MobiDB-lite"/>
    </source>
</evidence>
<name>A0ABU7U311_9PROT</name>
<dbReference type="EMBL" id="JAWJZY010000002">
    <property type="protein sequence ID" value="MEE8658272.1"/>
    <property type="molecule type" value="Genomic_DNA"/>
</dbReference>
<gene>
    <name evidence="2" type="ORF">DOFOFD_04525</name>
</gene>
<dbReference type="RefSeq" id="WP_394819220.1">
    <property type="nucleotide sequence ID" value="NZ_JAWJZY010000002.1"/>
</dbReference>
<evidence type="ECO:0000313" key="2">
    <source>
        <dbReference type="EMBL" id="MEE8658272.1"/>
    </source>
</evidence>
<protein>
    <submittedName>
        <fullName evidence="2">Uncharacterized protein</fullName>
    </submittedName>
</protein>
<feature type="region of interest" description="Disordered" evidence="1">
    <location>
        <begin position="141"/>
        <end position="176"/>
    </location>
</feature>
<proteinExistence type="predicted"/>
<organism evidence="2 3">
    <name type="scientific">Sorlinia euscelidii</name>
    <dbReference type="NCBI Taxonomy" id="3081148"/>
    <lineage>
        <taxon>Bacteria</taxon>
        <taxon>Pseudomonadati</taxon>
        <taxon>Pseudomonadota</taxon>
        <taxon>Alphaproteobacteria</taxon>
        <taxon>Acetobacterales</taxon>
        <taxon>Acetobacteraceae</taxon>
        <taxon>Sorlinia</taxon>
    </lineage>
</organism>
<dbReference type="Proteomes" id="UP001312908">
    <property type="component" value="Unassembled WGS sequence"/>
</dbReference>
<sequence>MLTRFKTRSQPVEASRDRGKAPSAPSEKGRAAEVGEMVHVICRVPSGVILRLYDPEEIMTRRQAHQSGQPVTALLRPIAEVSLKGAREDARFDIRDNRILGCHGVTRVSRDFWEAWVLQNKESDLLRRNLIFADTTRRRARDQASEWAQSPTGFEGLDPNKLPVSSVSADTSMTGG</sequence>
<accession>A0ABU7U311</accession>
<feature type="region of interest" description="Disordered" evidence="1">
    <location>
        <begin position="1"/>
        <end position="30"/>
    </location>
</feature>
<reference evidence="2 3" key="1">
    <citation type="submission" date="2023-10" db="EMBL/GenBank/DDBJ databases">
        <title>Sorlinia euscelidii gen. nov., sp. nov., an acetic acid bacteria isolated from the gut of Euscelidius variegatus emitter.</title>
        <authorList>
            <person name="Michoud G."/>
            <person name="Marasco R."/>
            <person name="Seferji K."/>
            <person name="Gonella E."/>
            <person name="Garuglieri E."/>
            <person name="Alma A."/>
            <person name="Mapelli F."/>
            <person name="Borin S."/>
            <person name="Daffonchio D."/>
            <person name="Crotti E."/>
        </authorList>
    </citation>
    <scope>NUCLEOTIDE SEQUENCE [LARGE SCALE GENOMIC DNA]</scope>
    <source>
        <strain evidence="2 3">EV16P</strain>
    </source>
</reference>
<evidence type="ECO:0000313" key="3">
    <source>
        <dbReference type="Proteomes" id="UP001312908"/>
    </source>
</evidence>
<keyword evidence="3" id="KW-1185">Reference proteome</keyword>
<comment type="caution">
    <text evidence="2">The sequence shown here is derived from an EMBL/GenBank/DDBJ whole genome shotgun (WGS) entry which is preliminary data.</text>
</comment>